<organism evidence="2">
    <name type="scientific">uncultured Coleofasciculus sp</name>
    <dbReference type="NCBI Taxonomy" id="1267456"/>
    <lineage>
        <taxon>Bacteria</taxon>
        <taxon>Bacillati</taxon>
        <taxon>Cyanobacteriota</taxon>
        <taxon>Cyanophyceae</taxon>
        <taxon>Coleofasciculales</taxon>
        <taxon>Coleofasciculaceae</taxon>
        <taxon>Coleofasciculus</taxon>
        <taxon>environmental samples</taxon>
    </lineage>
</organism>
<dbReference type="Gene3D" id="3.40.250.10">
    <property type="entry name" value="Rhodanese-like domain"/>
    <property type="match status" value="1"/>
</dbReference>
<dbReference type="GO" id="GO:0016779">
    <property type="term" value="F:nucleotidyltransferase activity"/>
    <property type="evidence" value="ECO:0007669"/>
    <property type="project" value="UniProtKB-KW"/>
</dbReference>
<dbReference type="PANTHER" id="PTHR43031:SF1">
    <property type="entry name" value="PYRIDINE NUCLEOTIDE-DISULPHIDE OXIDOREDUCTASE"/>
    <property type="match status" value="1"/>
</dbReference>
<dbReference type="InterPro" id="IPR001763">
    <property type="entry name" value="Rhodanese-like_dom"/>
</dbReference>
<dbReference type="SUPFAM" id="SSF52821">
    <property type="entry name" value="Rhodanese/Cell cycle control phosphatase"/>
    <property type="match status" value="1"/>
</dbReference>
<feature type="domain" description="Rhodanese" evidence="1">
    <location>
        <begin position="52"/>
        <end position="152"/>
    </location>
</feature>
<dbReference type="PROSITE" id="PS50206">
    <property type="entry name" value="RHODANESE_3"/>
    <property type="match status" value="1"/>
</dbReference>
<accession>A0A6J4HAS6</accession>
<dbReference type="SMART" id="SM00450">
    <property type="entry name" value="RHOD"/>
    <property type="match status" value="1"/>
</dbReference>
<dbReference type="Pfam" id="PF00581">
    <property type="entry name" value="Rhodanese"/>
    <property type="match status" value="1"/>
</dbReference>
<dbReference type="EMBL" id="CADCTM010000060">
    <property type="protein sequence ID" value="CAA9218103.1"/>
    <property type="molecule type" value="Genomic_DNA"/>
</dbReference>
<name>A0A6J4HAS6_9CYAN</name>
<evidence type="ECO:0000313" key="2">
    <source>
        <dbReference type="EMBL" id="CAA9218103.1"/>
    </source>
</evidence>
<keyword evidence="2" id="KW-0548">Nucleotidyltransferase</keyword>
<proteinExistence type="predicted"/>
<protein>
    <submittedName>
        <fullName evidence="2">Sulfur carrier protein adenylyltransferase ThiF</fullName>
    </submittedName>
</protein>
<dbReference type="InterPro" id="IPR036873">
    <property type="entry name" value="Rhodanese-like_dom_sf"/>
</dbReference>
<dbReference type="InterPro" id="IPR050229">
    <property type="entry name" value="GlpE_sulfurtransferase"/>
</dbReference>
<dbReference type="GO" id="GO:0004792">
    <property type="term" value="F:thiosulfate-cyanide sulfurtransferase activity"/>
    <property type="evidence" value="ECO:0007669"/>
    <property type="project" value="InterPro"/>
</dbReference>
<dbReference type="InterPro" id="IPR001307">
    <property type="entry name" value="Thiosulphate_STrfase_CS"/>
</dbReference>
<dbReference type="PROSITE" id="PS00380">
    <property type="entry name" value="RHODANESE_1"/>
    <property type="match status" value="1"/>
</dbReference>
<reference evidence="2" key="1">
    <citation type="submission" date="2020-02" db="EMBL/GenBank/DDBJ databases">
        <authorList>
            <person name="Meier V. D."/>
        </authorList>
    </citation>
    <scope>NUCLEOTIDE SEQUENCE</scope>
    <source>
        <strain evidence="2">AVDCRST_MAG92</strain>
    </source>
</reference>
<gene>
    <name evidence="2" type="ORF">AVDCRST_MAG92-426</name>
</gene>
<sequence>MLMHSQVNLSNSTPWGQSLTKISELPVVGNRVLQLRVNQMSVQQLKQLIDEKASNILLIDVRYKSEYEMTHLPGAVLVPLPEIKSGKGIAKIKQLLKEKRQADSQEPIVIVICKAGVRSAKALVQLKEAGITGFNVTGGIHAWSQEIDSSVPQYSIKDIREFDSFLAHQRSLKQRWLTGSGLAVASFAAAAVFTVPHSSELKEAHIQSTFSLEHISGLAPLSVK</sequence>
<dbReference type="PANTHER" id="PTHR43031">
    <property type="entry name" value="FAD-DEPENDENT OXIDOREDUCTASE"/>
    <property type="match status" value="1"/>
</dbReference>
<evidence type="ECO:0000259" key="1">
    <source>
        <dbReference type="PROSITE" id="PS50206"/>
    </source>
</evidence>
<keyword evidence="2" id="KW-0808">Transferase</keyword>
<dbReference type="AlphaFoldDB" id="A0A6J4HAS6"/>